<dbReference type="HAMAP" id="MF_00416">
    <property type="entry name" value="FlgI"/>
    <property type="match status" value="1"/>
</dbReference>
<keyword evidence="6 8" id="KW-0975">Bacterial flagellum</keyword>
<dbReference type="RefSeq" id="WP_188574327.1">
    <property type="nucleotide sequence ID" value="NZ_BMDZ01000002.1"/>
</dbReference>
<comment type="function">
    <text evidence="1 8">Assembles around the rod to form the L-ring and probably protects the motor/basal body from shearing forces during rotation.</text>
</comment>
<evidence type="ECO:0000256" key="4">
    <source>
        <dbReference type="ARBA" id="ARBA00022729"/>
    </source>
</evidence>
<evidence type="ECO:0000313" key="9">
    <source>
        <dbReference type="EMBL" id="GGB25943.1"/>
    </source>
</evidence>
<keyword evidence="9" id="KW-0969">Cilium</keyword>
<keyword evidence="9" id="KW-0966">Cell projection</keyword>
<evidence type="ECO:0000313" key="10">
    <source>
        <dbReference type="Proteomes" id="UP000603352"/>
    </source>
</evidence>
<organism evidence="9 10">
    <name type="scientific">Tistrella bauzanensis</name>
    <dbReference type="NCBI Taxonomy" id="657419"/>
    <lineage>
        <taxon>Bacteria</taxon>
        <taxon>Pseudomonadati</taxon>
        <taxon>Pseudomonadota</taxon>
        <taxon>Alphaproteobacteria</taxon>
        <taxon>Geminicoccales</taxon>
        <taxon>Geminicoccaceae</taxon>
        <taxon>Tistrella</taxon>
    </lineage>
</organism>
<dbReference type="InterPro" id="IPR001782">
    <property type="entry name" value="Flag_FlgI"/>
</dbReference>
<gene>
    <name evidence="8 9" type="primary">flgI</name>
    <name evidence="9" type="ORF">GCM10011505_03960</name>
</gene>
<evidence type="ECO:0000256" key="5">
    <source>
        <dbReference type="ARBA" id="ARBA00022764"/>
    </source>
</evidence>
<comment type="subunit">
    <text evidence="8">The basal body constitutes a major portion of the flagellar organelle and consists of four rings (L,P,S, and M) mounted on a central rod.</text>
</comment>
<evidence type="ECO:0000256" key="8">
    <source>
        <dbReference type="HAMAP-Rule" id="MF_00416"/>
    </source>
</evidence>
<name>A0ABQ1I9I3_9PROT</name>
<evidence type="ECO:0000256" key="7">
    <source>
        <dbReference type="ARBA" id="ARBA00032344"/>
    </source>
</evidence>
<proteinExistence type="inferred from homology"/>
<keyword evidence="5" id="KW-0574">Periplasm</keyword>
<comment type="similarity">
    <text evidence="8">Belongs to the FlgI family.</text>
</comment>
<reference evidence="10" key="1">
    <citation type="journal article" date="2019" name="Int. J. Syst. Evol. Microbiol.">
        <title>The Global Catalogue of Microorganisms (GCM) 10K type strain sequencing project: providing services to taxonomists for standard genome sequencing and annotation.</title>
        <authorList>
            <consortium name="The Broad Institute Genomics Platform"/>
            <consortium name="The Broad Institute Genome Sequencing Center for Infectious Disease"/>
            <person name="Wu L."/>
            <person name="Ma J."/>
        </authorList>
    </citation>
    <scope>NUCLEOTIDE SEQUENCE [LARGE SCALE GENOMIC DNA]</scope>
    <source>
        <strain evidence="10">CGMCC 1.10188</strain>
    </source>
</reference>
<dbReference type="PANTHER" id="PTHR30381:SF0">
    <property type="entry name" value="FLAGELLAR P-RING PROTEIN"/>
    <property type="match status" value="1"/>
</dbReference>
<comment type="caution">
    <text evidence="9">The sequence shown here is derived from an EMBL/GenBank/DDBJ whole genome shotgun (WGS) entry which is preliminary data.</text>
</comment>
<comment type="subcellular location">
    <subcellularLocation>
        <location evidence="2 8">Bacterial flagellum basal body</location>
    </subcellularLocation>
</comment>
<dbReference type="Proteomes" id="UP000603352">
    <property type="component" value="Unassembled WGS sequence"/>
</dbReference>
<evidence type="ECO:0000256" key="1">
    <source>
        <dbReference type="ARBA" id="ARBA00002591"/>
    </source>
</evidence>
<dbReference type="PRINTS" id="PR01010">
    <property type="entry name" value="FLGPRINGFLGI"/>
</dbReference>
<evidence type="ECO:0000256" key="2">
    <source>
        <dbReference type="ARBA" id="ARBA00004117"/>
    </source>
</evidence>
<keyword evidence="9" id="KW-0282">Flagellum</keyword>
<dbReference type="Pfam" id="PF02119">
    <property type="entry name" value="FlgI"/>
    <property type="match status" value="1"/>
</dbReference>
<evidence type="ECO:0000256" key="6">
    <source>
        <dbReference type="ARBA" id="ARBA00023143"/>
    </source>
</evidence>
<accession>A0ABQ1I9I3</accession>
<keyword evidence="4 8" id="KW-0732">Signal</keyword>
<protein>
    <recommendedName>
        <fullName evidence="3 8">Flagellar P-ring protein</fullName>
    </recommendedName>
    <alternativeName>
        <fullName evidence="7 8">Basal body P-ring protein</fullName>
    </alternativeName>
</protein>
<sequence length="388" mass="40594" precursor="true">MVTSLNTFSARPRRASGAIRVAFAAAVMAVAACLLPHGPAAAQSRIKDIADIEGVRDNLLVGYGLVVGLNGTGDSLNNAPFTEQSLVAMLERLGVNSRGSRLRTDNVAAVMVTANLPPFSRQGSRVDVRVSAIGDSESLLGGTLLVTPLLGADGEIYSVAQGQVAIGGFSAQGQGASITRGVPTVGRIASGAIVEREVPFAFDNLDSVTIALRNPDFTTARRISGAINAFMGAEISKATDPASVRIAVPAQWRGDVAGLMTEIEQLRVQPDQVAKVVIDENSGIIVMGENVRIDTVAIAQGNLTIRITETPQVSQPGPFSQGQTAVVPRTTIEIDEDKDRKLAVLPKGVSLQELVDGLNMLGITPRDMISILQAIKAAGALQAEIEVM</sequence>
<feature type="signal peptide" evidence="8">
    <location>
        <begin position="1"/>
        <end position="42"/>
    </location>
</feature>
<keyword evidence="10" id="KW-1185">Reference proteome</keyword>
<dbReference type="EMBL" id="BMDZ01000002">
    <property type="protein sequence ID" value="GGB25943.1"/>
    <property type="molecule type" value="Genomic_DNA"/>
</dbReference>
<feature type="chain" id="PRO_5044946490" description="Flagellar P-ring protein" evidence="8">
    <location>
        <begin position="43"/>
        <end position="388"/>
    </location>
</feature>
<dbReference type="NCBIfam" id="NF003676">
    <property type="entry name" value="PRK05303.1"/>
    <property type="match status" value="1"/>
</dbReference>
<dbReference type="PANTHER" id="PTHR30381">
    <property type="entry name" value="FLAGELLAR P-RING PERIPLASMIC PROTEIN FLGI"/>
    <property type="match status" value="1"/>
</dbReference>
<evidence type="ECO:0000256" key="3">
    <source>
        <dbReference type="ARBA" id="ARBA00019515"/>
    </source>
</evidence>